<reference evidence="2" key="3">
    <citation type="submission" date="2023-02" db="EMBL/GenBank/DDBJ databases">
        <title>Proposal of a novel subspecies: Alicyclobacillus hesperidum subspecies aegle.</title>
        <authorList>
            <person name="Goto K."/>
            <person name="Fujii T."/>
            <person name="Yasui K."/>
            <person name="Mochida K."/>
            <person name="Kato-Tanaka Y."/>
            <person name="Morohoshi S."/>
            <person name="An S.Y."/>
            <person name="Kasai H."/>
            <person name="Yokota A."/>
        </authorList>
    </citation>
    <scope>NUCLEOTIDE SEQUENCE</scope>
    <source>
        <strain evidence="2">DSM 12766</strain>
    </source>
</reference>
<reference evidence="3" key="1">
    <citation type="submission" date="2016-10" db="EMBL/GenBank/DDBJ databases">
        <authorList>
            <person name="de Groot N.N."/>
        </authorList>
    </citation>
    <scope>NUCLEOTIDE SEQUENCE [LARGE SCALE GENOMIC DNA]</scope>
    <source>
        <strain evidence="3">DSM 12489</strain>
    </source>
</reference>
<proteinExistence type="predicted"/>
<gene>
    <name evidence="2" type="ORF">Heshes_16360</name>
    <name evidence="3" type="ORF">SAMN04489725_10670</name>
</gene>
<feature type="transmembrane region" description="Helical" evidence="1">
    <location>
        <begin position="6"/>
        <end position="25"/>
    </location>
</feature>
<keyword evidence="4" id="KW-1185">Reference proteome</keyword>
<evidence type="ECO:0000313" key="4">
    <source>
        <dbReference type="Proteomes" id="UP000182589"/>
    </source>
</evidence>
<organism evidence="3 4">
    <name type="scientific">Alicyclobacillus hesperidum</name>
    <dbReference type="NCBI Taxonomy" id="89784"/>
    <lineage>
        <taxon>Bacteria</taxon>
        <taxon>Bacillati</taxon>
        <taxon>Bacillota</taxon>
        <taxon>Bacilli</taxon>
        <taxon>Bacillales</taxon>
        <taxon>Alicyclobacillaceae</taxon>
        <taxon>Alicyclobacillus</taxon>
    </lineage>
</organism>
<dbReference type="EMBL" id="FNOJ01000006">
    <property type="protein sequence ID" value="SDW46036.1"/>
    <property type="molecule type" value="Genomic_DNA"/>
</dbReference>
<feature type="transmembrane region" description="Helical" evidence="1">
    <location>
        <begin position="37"/>
        <end position="57"/>
    </location>
</feature>
<evidence type="ECO:0000313" key="2">
    <source>
        <dbReference type="EMBL" id="GLV13952.1"/>
    </source>
</evidence>
<dbReference type="EMBL" id="BSRA01000008">
    <property type="protein sequence ID" value="GLV13952.1"/>
    <property type="molecule type" value="Genomic_DNA"/>
</dbReference>
<keyword evidence="1" id="KW-0472">Membrane</keyword>
<protein>
    <submittedName>
        <fullName evidence="3">Inhibitor of the pro-sigma K processing machinery</fullName>
    </submittedName>
    <submittedName>
        <fullName evidence="2">Pro-sigmaK processing inhibitor BofA</fullName>
    </submittedName>
</protein>
<dbReference type="AlphaFoldDB" id="A0A1H2TQ41"/>
<dbReference type="RefSeq" id="WP_040288452.1">
    <property type="nucleotide sequence ID" value="NZ_BSRA01000008.1"/>
</dbReference>
<feature type="transmembrane region" description="Helical" evidence="1">
    <location>
        <begin position="63"/>
        <end position="87"/>
    </location>
</feature>
<name>A0A1H2TQ41_9BACL</name>
<dbReference type="InterPro" id="IPR010001">
    <property type="entry name" value="BofA"/>
</dbReference>
<dbReference type="Proteomes" id="UP001157137">
    <property type="component" value="Unassembled WGS sequence"/>
</dbReference>
<dbReference type="Pfam" id="PF07441">
    <property type="entry name" value="BofA"/>
    <property type="match status" value="1"/>
</dbReference>
<accession>A0A1H2TQ41</accession>
<keyword evidence="1" id="KW-0812">Transmembrane</keyword>
<dbReference type="STRING" id="89784.SAMN04489725_10670"/>
<dbReference type="Proteomes" id="UP000182589">
    <property type="component" value="Unassembled WGS sequence"/>
</dbReference>
<reference evidence="4" key="2">
    <citation type="submission" date="2016-10" db="EMBL/GenBank/DDBJ databases">
        <authorList>
            <person name="Varghese N."/>
        </authorList>
    </citation>
    <scope>NUCLEOTIDE SEQUENCE [LARGE SCALE GENOMIC DNA]</scope>
    <source>
        <strain evidence="4">DSM 12489</strain>
    </source>
</reference>
<dbReference type="NCBIfam" id="TIGR02862">
    <property type="entry name" value="spore_BofA"/>
    <property type="match status" value="1"/>
</dbReference>
<evidence type="ECO:0000256" key="1">
    <source>
        <dbReference type="SAM" id="Phobius"/>
    </source>
</evidence>
<sequence>MHISSVWLWCGAVVLGILIVSQFFQQPGRAAWRIVRNVALGCLFVFAVDWVGSYLHFHVPFNPVTALTAGILGVPGVAALVAMKLWIFA</sequence>
<keyword evidence="1" id="KW-1133">Transmembrane helix</keyword>
<evidence type="ECO:0000313" key="3">
    <source>
        <dbReference type="EMBL" id="SDW46036.1"/>
    </source>
</evidence>